<dbReference type="HAMAP" id="MF_01629">
    <property type="entry name" value="PdxH"/>
    <property type="match status" value="1"/>
</dbReference>
<feature type="binding site" evidence="6">
    <location>
        <position position="122"/>
    </location>
    <ligand>
        <name>substrate</name>
    </ligand>
</feature>
<comment type="subunit">
    <text evidence="6">Homodimer.</text>
</comment>
<feature type="binding site" evidence="6">
    <location>
        <begin position="182"/>
        <end position="184"/>
    </location>
    <ligand>
        <name>substrate</name>
    </ligand>
</feature>
<dbReference type="InterPro" id="IPR012349">
    <property type="entry name" value="Split_barrel_FMN-bd"/>
</dbReference>
<evidence type="ECO:0000313" key="11">
    <source>
        <dbReference type="Proteomes" id="UP000010077"/>
    </source>
</evidence>
<feature type="binding site" evidence="6 7">
    <location>
        <begin position="67"/>
        <end position="68"/>
    </location>
    <ligand>
        <name>FMN</name>
        <dbReference type="ChEBI" id="CHEBI:58210"/>
    </ligand>
</feature>
<dbReference type="STRING" id="1193729.A1OE_551"/>
<dbReference type="RefSeq" id="WP_015088240.1">
    <property type="nucleotide sequence ID" value="NC_019566.1"/>
</dbReference>
<evidence type="ECO:0000256" key="2">
    <source>
        <dbReference type="ARBA" id="ARBA00022630"/>
    </source>
</evidence>
<feature type="binding site" evidence="6 7">
    <location>
        <position position="176"/>
    </location>
    <ligand>
        <name>FMN</name>
        <dbReference type="ChEBI" id="CHEBI:58210"/>
    </ligand>
</feature>
<dbReference type="PATRIC" id="fig|1193729.4.peg.295"/>
<dbReference type="GO" id="GO:0010181">
    <property type="term" value="F:FMN binding"/>
    <property type="evidence" value="ECO:0007669"/>
    <property type="project" value="UniProtKB-UniRule"/>
</dbReference>
<accession>K7YMJ4</accession>
<feature type="binding site" evidence="6 7">
    <location>
        <begin position="52"/>
        <end position="57"/>
    </location>
    <ligand>
        <name>FMN</name>
        <dbReference type="ChEBI" id="CHEBI:58210"/>
    </ligand>
</feature>
<feature type="binding site" evidence="6 7">
    <location>
        <position position="96"/>
    </location>
    <ligand>
        <name>FMN</name>
        <dbReference type="ChEBI" id="CHEBI:58210"/>
    </ligand>
</feature>
<gene>
    <name evidence="6 10" type="primary">pdxH</name>
    <name evidence="10" type="ORF">A1OE_551</name>
</gene>
<dbReference type="KEGG" id="thal:A1OE_551"/>
<dbReference type="EC" id="1.4.3.5" evidence="6"/>
<evidence type="ECO:0000256" key="4">
    <source>
        <dbReference type="ARBA" id="ARBA00023002"/>
    </source>
</evidence>
<protein>
    <recommendedName>
        <fullName evidence="6">Pyridoxine/pyridoxamine 5'-phosphate oxidase</fullName>
        <ecNumber evidence="6">1.4.3.5</ecNumber>
    </recommendedName>
    <alternativeName>
        <fullName evidence="6">PNP/PMP oxidase</fullName>
        <shortName evidence="6">PNPOx</shortName>
    </alternativeName>
    <alternativeName>
        <fullName evidence="6">Pyridoxal 5'-phosphate synthase</fullName>
    </alternativeName>
</protein>
<keyword evidence="3 6" id="KW-0288">FMN</keyword>
<dbReference type="Pfam" id="PF01243">
    <property type="entry name" value="PNPOx_N"/>
    <property type="match status" value="1"/>
</dbReference>
<evidence type="ECO:0000313" key="10">
    <source>
        <dbReference type="EMBL" id="AFX98742.1"/>
    </source>
</evidence>
<comment type="similarity">
    <text evidence="1 6">Belongs to the pyridoxamine 5'-phosphate oxidase family.</text>
</comment>
<dbReference type="EMBL" id="CP003539">
    <property type="protein sequence ID" value="AFX98742.1"/>
    <property type="molecule type" value="Genomic_DNA"/>
</dbReference>
<dbReference type="InterPro" id="IPR019740">
    <property type="entry name" value="Pyridox_Oxase_CS"/>
</dbReference>
<dbReference type="PROSITE" id="PS01064">
    <property type="entry name" value="PYRIDOX_OXIDASE"/>
    <property type="match status" value="1"/>
</dbReference>
<dbReference type="Gene3D" id="2.30.110.10">
    <property type="entry name" value="Electron Transport, Fmn-binding Protein, Chain A"/>
    <property type="match status" value="1"/>
</dbReference>
<feature type="domain" description="Pyridoxine 5'-phosphate oxidase dimerisation C-terminal" evidence="9">
    <location>
        <begin position="163"/>
        <end position="205"/>
    </location>
</feature>
<keyword evidence="4 6" id="KW-0560">Oxidoreductase</keyword>
<dbReference type="AlphaFoldDB" id="K7YMJ4"/>
<dbReference type="GO" id="GO:0008615">
    <property type="term" value="P:pyridoxine biosynthetic process"/>
    <property type="evidence" value="ECO:0007669"/>
    <property type="project" value="UniProtKB-UniRule"/>
</dbReference>
<dbReference type="InterPro" id="IPR011576">
    <property type="entry name" value="Pyridox_Oxase_N"/>
</dbReference>
<dbReference type="PANTHER" id="PTHR10851">
    <property type="entry name" value="PYRIDOXINE-5-PHOSPHATE OXIDASE"/>
    <property type="match status" value="1"/>
</dbReference>
<evidence type="ECO:0000259" key="9">
    <source>
        <dbReference type="Pfam" id="PF10590"/>
    </source>
</evidence>
<proteinExistence type="inferred from homology"/>
<dbReference type="InterPro" id="IPR000659">
    <property type="entry name" value="Pyridox_Oxase"/>
</dbReference>
<feature type="binding site" evidence="6 7">
    <location>
        <position position="74"/>
    </location>
    <ligand>
        <name>FMN</name>
        <dbReference type="ChEBI" id="CHEBI:58210"/>
    </ligand>
</feature>
<feature type="binding site" evidence="6 7">
    <location>
        <position position="186"/>
    </location>
    <ligand>
        <name>FMN</name>
        <dbReference type="ChEBI" id="CHEBI:58210"/>
    </ligand>
</feature>
<dbReference type="GO" id="GO:0004733">
    <property type="term" value="F:pyridoxamine phosphate oxidase activity"/>
    <property type="evidence" value="ECO:0007669"/>
    <property type="project" value="UniProtKB-UniRule"/>
</dbReference>
<comment type="pathway">
    <text evidence="6">Cofactor metabolism; pyridoxal 5'-phosphate salvage; pyridoxal 5'-phosphate from pyridoxamine 5'-phosphate: step 1/1.</text>
</comment>
<comment type="function">
    <text evidence="6">Catalyzes the oxidation of either pyridoxine 5'-phosphate (PNP) or pyridoxamine 5'-phosphate (PMP) into pyridoxal 5'-phosphate (PLP).</text>
</comment>
<sequence length="205" mass="23944">MRLETAVFEPQTDSPFEQFRIWLAEAEASEVEDDVNVMTLATADSSGRPSARIVLMKKYNENGIVFYTNTKSQKGLELAMNPFGALLFYWRSIRSQVRFDGPVVPVSTDEADEYYATRPRNSKIAAWASKQSLPLSNRGTLMQAFDYFDNKYSNALVPRPPYWSGYRLSPRRVEFWRDKQFRLHDRFVFARKAESFPWKLQRLFP</sequence>
<dbReference type="UniPathway" id="UPA01068">
    <property type="reaction ID" value="UER00304"/>
</dbReference>
<dbReference type="InterPro" id="IPR019576">
    <property type="entry name" value="Pyridoxamine_oxidase_dimer_C"/>
</dbReference>
<comment type="catalytic activity">
    <reaction evidence="6">
        <text>pyridoxamine 5'-phosphate + O2 + H2O = pyridoxal 5'-phosphate + H2O2 + NH4(+)</text>
        <dbReference type="Rhea" id="RHEA:15817"/>
        <dbReference type="ChEBI" id="CHEBI:15377"/>
        <dbReference type="ChEBI" id="CHEBI:15379"/>
        <dbReference type="ChEBI" id="CHEBI:16240"/>
        <dbReference type="ChEBI" id="CHEBI:28938"/>
        <dbReference type="ChEBI" id="CHEBI:58451"/>
        <dbReference type="ChEBI" id="CHEBI:597326"/>
        <dbReference type="EC" id="1.4.3.5"/>
    </reaction>
</comment>
<dbReference type="PANTHER" id="PTHR10851:SF0">
    <property type="entry name" value="PYRIDOXINE-5'-PHOSPHATE OXIDASE"/>
    <property type="match status" value="1"/>
</dbReference>
<evidence type="ECO:0000256" key="6">
    <source>
        <dbReference type="HAMAP-Rule" id="MF_01629"/>
    </source>
</evidence>
<comment type="caution">
    <text evidence="6">Lacks conserved residue(s) required for the propagation of feature annotation.</text>
</comment>
<reference evidence="10 11" key="1">
    <citation type="journal article" date="2012" name="Proc. Natl. Acad. Sci. U.S.A.">
        <title>Genome streamlining and chemical defense in a coral reef symbiosis.</title>
        <authorList>
            <person name="Kwan J.C."/>
            <person name="Donia M.S."/>
            <person name="Han A.W."/>
            <person name="Hirose E."/>
            <person name="Haygood M.G."/>
            <person name="Schmidt E.W."/>
        </authorList>
    </citation>
    <scope>NUCLEOTIDE SEQUENCE [LARGE SCALE GENOMIC DNA]</scope>
    <source>
        <strain evidence="10 11">L2</strain>
    </source>
</reference>
<dbReference type="Proteomes" id="UP000010077">
    <property type="component" value="Chromosome"/>
</dbReference>
<name>K7YMJ4_9PROT</name>
<dbReference type="HOGENOM" id="CLU_032263_2_2_5"/>
<feature type="binding site" evidence="6">
    <location>
        <position position="118"/>
    </location>
    <ligand>
        <name>substrate</name>
    </ligand>
</feature>
<evidence type="ECO:0000256" key="5">
    <source>
        <dbReference type="ARBA" id="ARBA00023096"/>
    </source>
</evidence>
<evidence type="ECO:0000256" key="7">
    <source>
        <dbReference type="PIRSR" id="PIRSR000190-2"/>
    </source>
</evidence>
<dbReference type="eggNOG" id="COG0259">
    <property type="taxonomic scope" value="Bacteria"/>
</dbReference>
<comment type="catalytic activity">
    <reaction evidence="6">
        <text>pyridoxine 5'-phosphate + O2 = pyridoxal 5'-phosphate + H2O2</text>
        <dbReference type="Rhea" id="RHEA:15149"/>
        <dbReference type="ChEBI" id="CHEBI:15379"/>
        <dbReference type="ChEBI" id="CHEBI:16240"/>
        <dbReference type="ChEBI" id="CHEBI:58589"/>
        <dbReference type="ChEBI" id="CHEBI:597326"/>
        <dbReference type="EC" id="1.4.3.5"/>
    </reaction>
</comment>
<dbReference type="SUPFAM" id="SSF50475">
    <property type="entry name" value="FMN-binding split barrel"/>
    <property type="match status" value="1"/>
</dbReference>
<dbReference type="NCBIfam" id="NF004231">
    <property type="entry name" value="PRK05679.1"/>
    <property type="match status" value="1"/>
</dbReference>
<feature type="binding site" evidence="6">
    <location>
        <position position="114"/>
    </location>
    <ligand>
        <name>substrate</name>
    </ligand>
</feature>
<feature type="domain" description="Pyridoxamine 5'-phosphate oxidase N-terminal" evidence="8">
    <location>
        <begin position="26"/>
        <end position="141"/>
    </location>
</feature>
<keyword evidence="11" id="KW-1185">Reference proteome</keyword>
<organism evidence="10 11">
    <name type="scientific">Candidatus Endolissoclinum faulkneri L2</name>
    <dbReference type="NCBI Taxonomy" id="1193729"/>
    <lineage>
        <taxon>Bacteria</taxon>
        <taxon>Pseudomonadati</taxon>
        <taxon>Pseudomonadota</taxon>
        <taxon>Alphaproteobacteria</taxon>
        <taxon>Rhodospirillales</taxon>
        <taxon>Rhodospirillaceae</taxon>
        <taxon>Candidatus Endolissoclinum</taxon>
    </lineage>
</organism>
<feature type="binding site" evidence="6">
    <location>
        <position position="57"/>
    </location>
    <ligand>
        <name>substrate</name>
    </ligand>
</feature>
<comment type="pathway">
    <text evidence="6">Cofactor metabolism; pyridoxal 5'-phosphate salvage; pyridoxal 5'-phosphate from pyridoxine 5'-phosphate: step 1/1.</text>
</comment>
<comment type="cofactor">
    <cofactor evidence="6 7">
        <name>FMN</name>
        <dbReference type="ChEBI" id="CHEBI:58210"/>
    </cofactor>
    <text evidence="6 7">Binds 1 FMN per subunit.</text>
</comment>
<dbReference type="Pfam" id="PF10590">
    <property type="entry name" value="PNP_phzG_C"/>
    <property type="match status" value="1"/>
</dbReference>
<dbReference type="PIRSF" id="PIRSF000190">
    <property type="entry name" value="Pyd_amn-ph_oxd"/>
    <property type="match status" value="1"/>
</dbReference>
<dbReference type="NCBIfam" id="TIGR00558">
    <property type="entry name" value="pdxH"/>
    <property type="match status" value="1"/>
</dbReference>
<dbReference type="OrthoDB" id="9780392at2"/>
<keyword evidence="5 6" id="KW-0664">Pyridoxine biosynthesis</keyword>
<evidence type="ECO:0000256" key="1">
    <source>
        <dbReference type="ARBA" id="ARBA00007301"/>
    </source>
</evidence>
<feature type="binding site" evidence="6 7">
    <location>
        <begin position="131"/>
        <end position="132"/>
    </location>
    <ligand>
        <name>FMN</name>
        <dbReference type="ChEBI" id="CHEBI:58210"/>
    </ligand>
</feature>
<evidence type="ECO:0000259" key="8">
    <source>
        <dbReference type="Pfam" id="PF01243"/>
    </source>
</evidence>
<keyword evidence="2 6" id="KW-0285">Flavoprotein</keyword>
<evidence type="ECO:0000256" key="3">
    <source>
        <dbReference type="ARBA" id="ARBA00022643"/>
    </source>
</evidence>